<gene>
    <name evidence="5" type="ORF">IAB63_06745</name>
</gene>
<dbReference type="Pfam" id="PF17479">
    <property type="entry name" value="DUF3048_C"/>
    <property type="match status" value="1"/>
</dbReference>
<name>A0A9D1HGQ2_9FIRM</name>
<organism evidence="5 6">
    <name type="scientific">Candidatus Onthocola gallistercoris</name>
    <dbReference type="NCBI Taxonomy" id="2840876"/>
    <lineage>
        <taxon>Bacteria</taxon>
        <taxon>Bacillati</taxon>
        <taxon>Bacillota</taxon>
        <taxon>Bacilli</taxon>
        <taxon>Candidatus Onthocola</taxon>
    </lineage>
</organism>
<evidence type="ECO:0000313" key="6">
    <source>
        <dbReference type="Proteomes" id="UP000824164"/>
    </source>
</evidence>
<comment type="caution">
    <text evidence="5">The sequence shown here is derived from an EMBL/GenBank/DDBJ whole genome shotgun (WGS) entry which is preliminary data.</text>
</comment>
<accession>A0A9D1HGQ2</accession>
<dbReference type="InterPro" id="IPR035328">
    <property type="entry name" value="DUF3048_C"/>
</dbReference>
<dbReference type="InterPro" id="IPR021416">
    <property type="entry name" value="DUF3048_N"/>
</dbReference>
<reference evidence="5" key="2">
    <citation type="journal article" date="2021" name="PeerJ">
        <title>Extensive microbial diversity within the chicken gut microbiome revealed by metagenomics and culture.</title>
        <authorList>
            <person name="Gilroy R."/>
            <person name="Ravi A."/>
            <person name="Getino M."/>
            <person name="Pursley I."/>
            <person name="Horton D.L."/>
            <person name="Alikhan N.F."/>
            <person name="Baker D."/>
            <person name="Gharbi K."/>
            <person name="Hall N."/>
            <person name="Watson M."/>
            <person name="Adriaenssens E.M."/>
            <person name="Foster-Nyarko E."/>
            <person name="Jarju S."/>
            <person name="Secka A."/>
            <person name="Antonio M."/>
            <person name="Oren A."/>
            <person name="Chaudhuri R.R."/>
            <person name="La Ragione R."/>
            <person name="Hildebrand F."/>
            <person name="Pallen M.J."/>
        </authorList>
    </citation>
    <scope>NUCLEOTIDE SEQUENCE</scope>
    <source>
        <strain evidence="5">CHK187-14744</strain>
    </source>
</reference>
<protein>
    <submittedName>
        <fullName evidence="5">DUF3048 domain-containing protein</fullName>
    </submittedName>
</protein>
<feature type="region of interest" description="Disordered" evidence="1">
    <location>
        <begin position="28"/>
        <end position="48"/>
    </location>
</feature>
<reference evidence="5" key="1">
    <citation type="submission" date="2020-10" db="EMBL/GenBank/DDBJ databases">
        <authorList>
            <person name="Gilroy R."/>
        </authorList>
    </citation>
    <scope>NUCLEOTIDE SEQUENCE</scope>
    <source>
        <strain evidence="5">CHK187-14744</strain>
    </source>
</reference>
<dbReference type="Gene3D" id="3.50.90.10">
    <property type="entry name" value="YerB-like"/>
    <property type="match status" value="1"/>
</dbReference>
<feature type="chain" id="PRO_5038559487" evidence="2">
    <location>
        <begin position="26"/>
        <end position="355"/>
    </location>
</feature>
<dbReference type="Pfam" id="PF11258">
    <property type="entry name" value="DUF3048"/>
    <property type="match status" value="1"/>
</dbReference>
<feature type="domain" description="DUF3048" evidence="3">
    <location>
        <begin position="61"/>
        <end position="198"/>
    </location>
</feature>
<dbReference type="Proteomes" id="UP000824164">
    <property type="component" value="Unassembled WGS sequence"/>
</dbReference>
<evidence type="ECO:0000259" key="4">
    <source>
        <dbReference type="Pfam" id="PF17479"/>
    </source>
</evidence>
<dbReference type="AlphaFoldDB" id="A0A9D1HGQ2"/>
<feature type="compositionally biased region" description="Low complexity" evidence="1">
    <location>
        <begin position="28"/>
        <end position="43"/>
    </location>
</feature>
<dbReference type="EMBL" id="DVLT01000042">
    <property type="protein sequence ID" value="HIU02936.1"/>
    <property type="molecule type" value="Genomic_DNA"/>
</dbReference>
<dbReference type="SUPFAM" id="SSF159774">
    <property type="entry name" value="YerB-like"/>
    <property type="match status" value="1"/>
</dbReference>
<feature type="signal peptide" evidence="2">
    <location>
        <begin position="1"/>
        <end position="25"/>
    </location>
</feature>
<evidence type="ECO:0000256" key="1">
    <source>
        <dbReference type="SAM" id="MobiDB-lite"/>
    </source>
</evidence>
<dbReference type="InterPro" id="IPR023158">
    <property type="entry name" value="YerB-like_sf"/>
</dbReference>
<keyword evidence="2" id="KW-0732">Signal</keyword>
<evidence type="ECO:0000313" key="5">
    <source>
        <dbReference type="EMBL" id="HIU02936.1"/>
    </source>
</evidence>
<sequence length="355" mass="39904">MIKRFAAMMMALTLCAAVFTGCSNAQETQAPETQTETETATVESESETEAALPDGMMYSYLTGEPVDTAIGTQRPFAIMINNIEDAIPQSGISQAEIMYECPVEYGITRLMCVFQDISNLDKVGSIRSARHYYVDLANDNDAIYVHFGWSPFAEERITNDGIKSVNGLFDNGTVFFRTDDKEAPHNVYTSKEGLEASLSWTDQTRDYPEGYEGRLVFNHTDVTPKEGQDAVKVTMPFTNNSPWFEYDPETGLYNRYQFGTAHIDAENNKQLAFKNLVIQYADRTVISEQDHQDFNLYGEGQGLYISDGKAVEITWKKADKNDKTRYYYADGTEVSLNQGKTYMACVPTDMSVTLE</sequence>
<evidence type="ECO:0000259" key="3">
    <source>
        <dbReference type="Pfam" id="PF11258"/>
    </source>
</evidence>
<evidence type="ECO:0000256" key="2">
    <source>
        <dbReference type="SAM" id="SignalP"/>
    </source>
</evidence>
<proteinExistence type="predicted"/>
<feature type="domain" description="DUF3048" evidence="4">
    <location>
        <begin position="233"/>
        <end position="342"/>
    </location>
</feature>
<dbReference type="PROSITE" id="PS51257">
    <property type="entry name" value="PROKAR_LIPOPROTEIN"/>
    <property type="match status" value="1"/>
</dbReference>